<name>A0A1G5LDN7_9BACL</name>
<dbReference type="STRING" id="582692.SAMN05720606_12364"/>
<dbReference type="EMBL" id="FMVM01000023">
    <property type="protein sequence ID" value="SCZ10360.1"/>
    <property type="molecule type" value="Genomic_DNA"/>
</dbReference>
<sequence length="115" mass="13353">MSFKSVPGSPPVKHKQSGQNLPSARGIRRACSKELYRTSKRLKLYISPERMKQAEEKYYAKVIANLLWIGENRNDRKKLCEWWNNEVSADIAALWDVEVEPLKEAFKHAFGGYRL</sequence>
<keyword evidence="3" id="KW-1185">Reference proteome</keyword>
<reference evidence="3" key="1">
    <citation type="submission" date="2016-10" db="EMBL/GenBank/DDBJ databases">
        <authorList>
            <person name="Varghese N."/>
            <person name="Submissions S."/>
        </authorList>
    </citation>
    <scope>NUCLEOTIDE SEQUENCE [LARGE SCALE GENOMIC DNA]</scope>
    <source>
        <strain evidence="3">BL9</strain>
    </source>
</reference>
<evidence type="ECO:0000313" key="3">
    <source>
        <dbReference type="Proteomes" id="UP000198538"/>
    </source>
</evidence>
<evidence type="ECO:0000256" key="1">
    <source>
        <dbReference type="SAM" id="MobiDB-lite"/>
    </source>
</evidence>
<proteinExistence type="predicted"/>
<feature type="region of interest" description="Disordered" evidence="1">
    <location>
        <begin position="1"/>
        <end position="26"/>
    </location>
</feature>
<protein>
    <recommendedName>
        <fullName evidence="4">Toxin CptA</fullName>
    </recommendedName>
</protein>
<evidence type="ECO:0000313" key="2">
    <source>
        <dbReference type="EMBL" id="SCZ10360.1"/>
    </source>
</evidence>
<organism evidence="2 3">
    <name type="scientific">Paenibacillus polysaccharolyticus</name>
    <dbReference type="NCBI Taxonomy" id="582692"/>
    <lineage>
        <taxon>Bacteria</taxon>
        <taxon>Bacillati</taxon>
        <taxon>Bacillota</taxon>
        <taxon>Bacilli</taxon>
        <taxon>Bacillales</taxon>
        <taxon>Paenibacillaceae</taxon>
        <taxon>Paenibacillus</taxon>
    </lineage>
</organism>
<dbReference type="Proteomes" id="UP000198538">
    <property type="component" value="Unassembled WGS sequence"/>
</dbReference>
<dbReference type="AlphaFoldDB" id="A0A1G5LDN7"/>
<dbReference type="RefSeq" id="WP_090924496.1">
    <property type="nucleotide sequence ID" value="NZ_FMVM01000023.1"/>
</dbReference>
<gene>
    <name evidence="2" type="ORF">SAMN05720606_12364</name>
</gene>
<accession>A0A1G5LDN7</accession>
<evidence type="ECO:0008006" key="4">
    <source>
        <dbReference type="Google" id="ProtNLM"/>
    </source>
</evidence>